<dbReference type="Pfam" id="PF00931">
    <property type="entry name" value="NB-ARC"/>
    <property type="match status" value="1"/>
</dbReference>
<dbReference type="AlphaFoldDB" id="A0A2G9HYW2"/>
<evidence type="ECO:0000313" key="7">
    <source>
        <dbReference type="EMBL" id="PIN22697.1"/>
    </source>
</evidence>
<dbReference type="PANTHER" id="PTHR23155:SF1211">
    <property type="entry name" value="OS09G0313500 PROTEIN"/>
    <property type="match status" value="1"/>
</dbReference>
<comment type="caution">
    <text evidence="7">The sequence shown here is derived from an EMBL/GenBank/DDBJ whole genome shotgun (WGS) entry which is preliminary data.</text>
</comment>
<reference evidence="8" key="1">
    <citation type="journal article" date="2018" name="Gigascience">
        <title>Genome assembly of the Pink Ipe (Handroanthus impetiginosus, Bignoniaceae), a highly valued, ecologically keystone Neotropical timber forest tree.</title>
        <authorList>
            <person name="Silva-Junior O.B."/>
            <person name="Grattapaglia D."/>
            <person name="Novaes E."/>
            <person name="Collevatti R.G."/>
        </authorList>
    </citation>
    <scope>NUCLEOTIDE SEQUENCE [LARGE SCALE GENOMIC DNA]</scope>
    <source>
        <strain evidence="8">cv. UFG-1</strain>
    </source>
</reference>
<evidence type="ECO:0000256" key="3">
    <source>
        <dbReference type="ARBA" id="ARBA00022737"/>
    </source>
</evidence>
<accession>A0A2G9HYW2</accession>
<evidence type="ECO:0000256" key="1">
    <source>
        <dbReference type="ARBA" id="ARBA00008894"/>
    </source>
</evidence>
<dbReference type="GO" id="GO:0098542">
    <property type="term" value="P:defense response to other organism"/>
    <property type="evidence" value="ECO:0007669"/>
    <property type="project" value="TreeGrafter"/>
</dbReference>
<dbReference type="InterPro" id="IPR002182">
    <property type="entry name" value="NB-ARC"/>
</dbReference>
<protein>
    <submittedName>
        <fullName evidence="7">Apoptotic ATPase</fullName>
    </submittedName>
</protein>
<evidence type="ECO:0000313" key="8">
    <source>
        <dbReference type="Proteomes" id="UP000231279"/>
    </source>
</evidence>
<proteinExistence type="inferred from homology"/>
<feature type="domain" description="Disease resistance R13L4/SHOC-2-like LRR" evidence="6">
    <location>
        <begin position="595"/>
        <end position="929"/>
    </location>
</feature>
<keyword evidence="4" id="KW-0611">Plant defense</keyword>
<dbReference type="InterPro" id="IPR027417">
    <property type="entry name" value="P-loop_NTPase"/>
</dbReference>
<dbReference type="InterPro" id="IPR055414">
    <property type="entry name" value="LRR_R13L4/SHOC2-like"/>
</dbReference>
<comment type="similarity">
    <text evidence="1">Belongs to the disease resistance NB-LRR family.</text>
</comment>
<evidence type="ECO:0000259" key="5">
    <source>
        <dbReference type="Pfam" id="PF00931"/>
    </source>
</evidence>
<evidence type="ECO:0000256" key="2">
    <source>
        <dbReference type="ARBA" id="ARBA00022614"/>
    </source>
</evidence>
<dbReference type="Proteomes" id="UP000231279">
    <property type="component" value="Unassembled WGS sequence"/>
</dbReference>
<evidence type="ECO:0000256" key="4">
    <source>
        <dbReference type="ARBA" id="ARBA00022821"/>
    </source>
</evidence>
<dbReference type="GO" id="GO:0043531">
    <property type="term" value="F:ADP binding"/>
    <property type="evidence" value="ECO:0007669"/>
    <property type="project" value="InterPro"/>
</dbReference>
<keyword evidence="3" id="KW-0677">Repeat</keyword>
<dbReference type="Gene3D" id="3.40.50.300">
    <property type="entry name" value="P-loop containing nucleotide triphosphate hydrolases"/>
    <property type="match status" value="1"/>
</dbReference>
<dbReference type="Pfam" id="PF23598">
    <property type="entry name" value="LRR_14"/>
    <property type="match status" value="1"/>
</dbReference>
<name>A0A2G9HYW2_9LAMI</name>
<feature type="domain" description="NB-ARC" evidence="5">
    <location>
        <begin position="203"/>
        <end position="366"/>
    </location>
</feature>
<dbReference type="OrthoDB" id="646178at2759"/>
<dbReference type="EMBL" id="NKXS01000711">
    <property type="protein sequence ID" value="PIN22697.1"/>
    <property type="molecule type" value="Genomic_DNA"/>
</dbReference>
<dbReference type="InterPro" id="IPR032675">
    <property type="entry name" value="LRR_dom_sf"/>
</dbReference>
<gene>
    <name evidence="7" type="ORF">CDL12_04608</name>
</gene>
<dbReference type="InterPro" id="IPR036388">
    <property type="entry name" value="WH-like_DNA-bd_sf"/>
</dbReference>
<organism evidence="7 8">
    <name type="scientific">Handroanthus impetiginosus</name>
    <dbReference type="NCBI Taxonomy" id="429701"/>
    <lineage>
        <taxon>Eukaryota</taxon>
        <taxon>Viridiplantae</taxon>
        <taxon>Streptophyta</taxon>
        <taxon>Embryophyta</taxon>
        <taxon>Tracheophyta</taxon>
        <taxon>Spermatophyta</taxon>
        <taxon>Magnoliopsida</taxon>
        <taxon>eudicotyledons</taxon>
        <taxon>Gunneridae</taxon>
        <taxon>Pentapetalae</taxon>
        <taxon>asterids</taxon>
        <taxon>lamiids</taxon>
        <taxon>Lamiales</taxon>
        <taxon>Bignoniaceae</taxon>
        <taxon>Crescentiina</taxon>
        <taxon>Tabebuia alliance</taxon>
        <taxon>Handroanthus</taxon>
    </lineage>
</organism>
<keyword evidence="2" id="KW-0433">Leucine-rich repeat</keyword>
<keyword evidence="8" id="KW-1185">Reference proteome</keyword>
<dbReference type="SUPFAM" id="SSF52058">
    <property type="entry name" value="L domain-like"/>
    <property type="match status" value="1"/>
</dbReference>
<dbReference type="Gene3D" id="1.10.10.10">
    <property type="entry name" value="Winged helix-like DNA-binding domain superfamily/Winged helix DNA-binding domain"/>
    <property type="match status" value="1"/>
</dbReference>
<dbReference type="Gene3D" id="3.80.10.10">
    <property type="entry name" value="Ribonuclease Inhibitor"/>
    <property type="match status" value="2"/>
</dbReference>
<dbReference type="PRINTS" id="PR00364">
    <property type="entry name" value="DISEASERSIST"/>
</dbReference>
<dbReference type="InterPro" id="IPR042197">
    <property type="entry name" value="Apaf_helical"/>
</dbReference>
<dbReference type="Gene3D" id="1.10.8.430">
    <property type="entry name" value="Helical domain of apoptotic protease-activating factors"/>
    <property type="match status" value="1"/>
</dbReference>
<dbReference type="PANTHER" id="PTHR23155">
    <property type="entry name" value="DISEASE RESISTANCE PROTEIN RP"/>
    <property type="match status" value="1"/>
</dbReference>
<sequence length="964" mass="111464">MVEIVASMATQMVHDLMREENLSYRMIETTDRVMELVSVARKIQFLLKNGGNSERVVKNIWKIRYLAYGIEDVLETCAVEVAFMFQKHEERCIKRLFRRYFGVRNDGVALENVRAKISDIEPQIKVFNQVFPDDMMESIPRGEQLWAGVYADGVVRLPRQMYPHGVEEHFVGRDDDLKQLEEQVVGRDNDVKQLEEHFVGRDDDLKKLVSLVVKEEKEQDRVISIWGDKGLGKTTIARKVYNHPEVRHRFQAFAWVTFSQECEIAVLLQDILRQLGSGKVKDITPEKNVINHLWEIQRRKNCFIVLDSVWKLDQWKQISSGFEMGTRILITTREPAIANVGIAYKLRLLNEDEAWELLKKHALPRKNGPDFGMLPILGKEIVRKCGYLPLAISSVGRRLTNKTSLSEWQNANNDIAQHMQSEAEEELVKILEAKYNHLTYYSKQCFLYLGMFKENKDIDAEDLIFLWMGEGMIPSVDWMGEGIIPSVDQGTEGKMMDIAEYYLGELAFSGMLEVQEVFSATRRFMVCRLQNHSRELSLYQGEKEDFRLKVIDFCDGKQPTLHSSTLSDGTRRLVIHFNKQVKLWACDPFAMDDLRSLLFLNSDQRCIDIPLRISDFRKLKLLRVLKFVRCKFAGRKLPKGIDKLVNLWYLGLLYCDLEELPSSISSLRNLRVLYLRVYDSILMTMPIPDVLSPMVLLKHLRLPDYSDHEQMNKLILKDLLELETLVGFNSLIHDISDLSNLKKLRHLVAHAYSNDSLTSTINFITFYGARIRTNLYIEHKCNFTSPEGLDILEEVLMCPNLHALTLTMVLIYKFPDCGMHFSSDLTQLKLLGCKIMEDPMEALGKFPNLRKLCLCFGAFVGREMIIKGTGFVNLEYLEFRNLPNLEKWRVQDDGAMRQLSALTIRRCPKLEKIPDGLASILTLRIMEIELAAKALPDGHEAEYRRKFHFVRSLIIRKLDPLAAT</sequence>
<dbReference type="InterPro" id="IPR044974">
    <property type="entry name" value="Disease_R_plants"/>
</dbReference>
<dbReference type="SUPFAM" id="SSF52540">
    <property type="entry name" value="P-loop containing nucleoside triphosphate hydrolases"/>
    <property type="match status" value="1"/>
</dbReference>
<evidence type="ECO:0000259" key="6">
    <source>
        <dbReference type="Pfam" id="PF23598"/>
    </source>
</evidence>
<dbReference type="STRING" id="429701.A0A2G9HYW2"/>